<dbReference type="Proteomes" id="UP001558713">
    <property type="component" value="Unassembled WGS sequence"/>
</dbReference>
<gene>
    <name evidence="3" type="ORF">V5N11_023349</name>
</gene>
<evidence type="ECO:0000313" key="3">
    <source>
        <dbReference type="EMBL" id="KAL1211325.1"/>
    </source>
</evidence>
<dbReference type="EMBL" id="JBANAX010000379">
    <property type="protein sequence ID" value="KAL1211325.1"/>
    <property type="molecule type" value="Genomic_DNA"/>
</dbReference>
<organism evidence="3 4">
    <name type="scientific">Cardamine amara subsp. amara</name>
    <dbReference type="NCBI Taxonomy" id="228776"/>
    <lineage>
        <taxon>Eukaryota</taxon>
        <taxon>Viridiplantae</taxon>
        <taxon>Streptophyta</taxon>
        <taxon>Embryophyta</taxon>
        <taxon>Tracheophyta</taxon>
        <taxon>Spermatophyta</taxon>
        <taxon>Magnoliopsida</taxon>
        <taxon>eudicotyledons</taxon>
        <taxon>Gunneridae</taxon>
        <taxon>Pentapetalae</taxon>
        <taxon>rosids</taxon>
        <taxon>malvids</taxon>
        <taxon>Brassicales</taxon>
        <taxon>Brassicaceae</taxon>
        <taxon>Cardamineae</taxon>
        <taxon>Cardamine</taxon>
    </lineage>
</organism>
<proteinExistence type="predicted"/>
<reference evidence="3 4" key="1">
    <citation type="submission" date="2024-04" db="EMBL/GenBank/DDBJ databases">
        <title>Genome assembly C_amara_ONT_v2.</title>
        <authorList>
            <person name="Yant L."/>
            <person name="Moore C."/>
            <person name="Slenker M."/>
        </authorList>
    </citation>
    <scope>NUCLEOTIDE SEQUENCE [LARGE SCALE GENOMIC DNA]</scope>
    <source>
        <tissue evidence="3">Leaf</tissue>
    </source>
</reference>
<evidence type="ECO:0000313" key="4">
    <source>
        <dbReference type="Proteomes" id="UP001558713"/>
    </source>
</evidence>
<evidence type="ECO:0000256" key="1">
    <source>
        <dbReference type="SAM" id="Coils"/>
    </source>
</evidence>
<protein>
    <submittedName>
        <fullName evidence="3">Uncharacterized protein</fullName>
    </submittedName>
</protein>
<comment type="caution">
    <text evidence="3">The sequence shown here is derived from an EMBL/GenBank/DDBJ whole genome shotgun (WGS) entry which is preliminary data.</text>
</comment>
<feature type="chain" id="PRO_5044826508" evidence="2">
    <location>
        <begin position="23"/>
        <end position="103"/>
    </location>
</feature>
<sequence length="103" mass="11823">MAKISFLIFVVALIAFLHAYEAHRVGSFREALGKDLHKAETMIEKDLKAKKANIQGLKSEVKTLSKSEVVLKELEKALNEKKLRKFSRTINMKKRRFERGHGV</sequence>
<keyword evidence="2" id="KW-0732">Signal</keyword>
<keyword evidence="4" id="KW-1185">Reference proteome</keyword>
<keyword evidence="1" id="KW-0175">Coiled coil</keyword>
<dbReference type="AlphaFoldDB" id="A0ABD1AX50"/>
<evidence type="ECO:0000256" key="2">
    <source>
        <dbReference type="SAM" id="SignalP"/>
    </source>
</evidence>
<accession>A0ABD1AX50</accession>
<name>A0ABD1AX50_CARAN</name>
<feature type="signal peptide" evidence="2">
    <location>
        <begin position="1"/>
        <end position="22"/>
    </location>
</feature>
<feature type="coiled-coil region" evidence="1">
    <location>
        <begin position="47"/>
        <end position="84"/>
    </location>
</feature>